<dbReference type="FunFam" id="2.10.230.10:FF:000002">
    <property type="entry name" value="Molecular chaperone DnaJ"/>
    <property type="match status" value="1"/>
</dbReference>
<dbReference type="AlphaFoldDB" id="E8LN12"/>
<dbReference type="GO" id="GO:0031072">
    <property type="term" value="F:heat shock protein binding"/>
    <property type="evidence" value="ECO:0007669"/>
    <property type="project" value="InterPro"/>
</dbReference>
<evidence type="ECO:0000256" key="5">
    <source>
        <dbReference type="ARBA" id="ARBA00022723"/>
    </source>
</evidence>
<dbReference type="SUPFAM" id="SSF49493">
    <property type="entry name" value="HSP40/DnaJ peptide-binding domain"/>
    <property type="match status" value="2"/>
</dbReference>
<feature type="repeat" description="CXXCXGXG motif" evidence="14">
    <location>
        <begin position="201"/>
        <end position="208"/>
    </location>
</feature>
<dbReference type="InterPro" id="IPR036410">
    <property type="entry name" value="HSP_DnaJ_Cys-rich_dom_sf"/>
</dbReference>
<dbReference type="Gene3D" id="2.60.260.20">
    <property type="entry name" value="Urease metallochaperone UreE, N-terminal domain"/>
    <property type="match status" value="2"/>
</dbReference>
<keyword evidence="3 14" id="KW-0963">Cytoplasm</keyword>
<evidence type="ECO:0000256" key="1">
    <source>
        <dbReference type="ARBA" id="ARBA00004496"/>
    </source>
</evidence>
<dbReference type="GO" id="GO:0005524">
    <property type="term" value="F:ATP binding"/>
    <property type="evidence" value="ECO:0007669"/>
    <property type="project" value="InterPro"/>
</dbReference>
<protein>
    <recommendedName>
        <fullName evidence="13 14">Chaperone protein DnaJ</fullName>
    </recommendedName>
</protein>
<dbReference type="EMBL" id="AEVO01000156">
    <property type="protein sequence ID" value="EFY06073.1"/>
    <property type="molecule type" value="Genomic_DNA"/>
</dbReference>
<evidence type="ECO:0000256" key="9">
    <source>
        <dbReference type="ARBA" id="ARBA00023016"/>
    </source>
</evidence>
<dbReference type="HAMAP" id="MF_01152">
    <property type="entry name" value="DnaJ"/>
    <property type="match status" value="1"/>
</dbReference>
<dbReference type="NCBIfam" id="NF008035">
    <property type="entry name" value="PRK10767.1"/>
    <property type="match status" value="1"/>
</dbReference>
<dbReference type="PRINTS" id="PR00625">
    <property type="entry name" value="JDOMAIN"/>
</dbReference>
<feature type="repeat" description="CXXCXGXG motif" evidence="14">
    <location>
        <begin position="165"/>
        <end position="172"/>
    </location>
</feature>
<evidence type="ECO:0000256" key="11">
    <source>
        <dbReference type="ARBA" id="ARBA00053423"/>
    </source>
</evidence>
<evidence type="ECO:0000256" key="7">
    <source>
        <dbReference type="ARBA" id="ARBA00022771"/>
    </source>
</evidence>
<dbReference type="CDD" id="cd06257">
    <property type="entry name" value="DnaJ"/>
    <property type="match status" value="1"/>
</dbReference>
<dbReference type="SUPFAM" id="SSF57938">
    <property type="entry name" value="DnaJ/Hsp40 cysteine-rich domain"/>
    <property type="match status" value="1"/>
</dbReference>
<keyword evidence="5 14" id="KW-0479">Metal-binding</keyword>
<dbReference type="OrthoDB" id="9779889at2"/>
<feature type="zinc finger region" description="CR-type" evidence="15">
    <location>
        <begin position="138"/>
        <end position="213"/>
    </location>
</feature>
<keyword evidence="7 14" id="KW-0863">Zinc-finger</keyword>
<dbReference type="Gene3D" id="1.10.287.110">
    <property type="entry name" value="DnaJ domain"/>
    <property type="match status" value="1"/>
</dbReference>
<comment type="caution">
    <text evidence="18">The sequence shown here is derived from an EMBL/GenBank/DDBJ whole genome shotgun (WGS) entry which is preliminary data.</text>
</comment>
<evidence type="ECO:0000256" key="14">
    <source>
        <dbReference type="HAMAP-Rule" id="MF_01152"/>
    </source>
</evidence>
<keyword evidence="19" id="KW-1185">Reference proteome</keyword>
<dbReference type="Pfam" id="PF00684">
    <property type="entry name" value="DnaJ_CXXCXGXG"/>
    <property type="match status" value="1"/>
</dbReference>
<dbReference type="PROSITE" id="PS00636">
    <property type="entry name" value="DNAJ_1"/>
    <property type="match status" value="1"/>
</dbReference>
<name>E8LN12_SUCHY</name>
<evidence type="ECO:0000256" key="4">
    <source>
        <dbReference type="ARBA" id="ARBA00022705"/>
    </source>
</evidence>
<keyword evidence="8 14" id="KW-0862">Zinc</keyword>
<dbReference type="GO" id="GO:0042026">
    <property type="term" value="P:protein refolding"/>
    <property type="evidence" value="ECO:0007669"/>
    <property type="project" value="TreeGrafter"/>
</dbReference>
<evidence type="ECO:0000256" key="15">
    <source>
        <dbReference type="PROSITE-ProRule" id="PRU00546"/>
    </source>
</evidence>
<dbReference type="FunFam" id="1.10.287.110:FF:000034">
    <property type="entry name" value="Chaperone protein DnaJ"/>
    <property type="match status" value="1"/>
</dbReference>
<comment type="subcellular location">
    <subcellularLocation>
        <location evidence="1 14">Cytoplasm</location>
    </subcellularLocation>
</comment>
<dbReference type="InterPro" id="IPR001623">
    <property type="entry name" value="DnaJ_domain"/>
</dbReference>
<dbReference type="PANTHER" id="PTHR43096:SF48">
    <property type="entry name" value="CHAPERONE PROTEIN DNAJ"/>
    <property type="match status" value="1"/>
</dbReference>
<evidence type="ECO:0000256" key="12">
    <source>
        <dbReference type="ARBA" id="ARBA00061004"/>
    </source>
</evidence>
<sequence length="393" mass="42311">MADKRDYYEVLGVAKDADEATIKRAFKRLAIKYHPDHNKDPDAGEKFREINEAYQVLSDPQKRQAYDQFGFEGINGQGAGGAGFSNADFSDIFGNFGDIFGDIFGGAAGGRARRGPQVVPGNDLRVRLTLTLEEAVRGVTKKINIKTRVRCEKCNGTGGTGKKTCPTCHGSGQVHMRQGFMSIAQICPQCHGTGEIIENPCTECHGTGRVEKTKMLSVNIPAGVDVGDRIRLQGEGEAGLNGAPAGDLYVVVDVKPHNIFERDGNDLSCEVPVSFTTAALGGKVEVPTLDGRVTISVRPGTQTGTVMRLAGKGVKSVRSSTKGNLYCRIIVETPVNLTSYQKDLLAKFEASLNGEENGKEIDPQAQAAARSSHTPKSEGFLNKVKKFFDDIAK</sequence>
<dbReference type="InterPro" id="IPR036869">
    <property type="entry name" value="J_dom_sf"/>
</dbReference>
<dbReference type="GO" id="GO:0005737">
    <property type="term" value="C:cytoplasm"/>
    <property type="evidence" value="ECO:0007669"/>
    <property type="project" value="UniProtKB-SubCell"/>
</dbReference>
<dbReference type="CDD" id="cd10747">
    <property type="entry name" value="DnaJ_C"/>
    <property type="match status" value="1"/>
</dbReference>
<comment type="function">
    <text evidence="11 14">Participates actively in the response to hyperosmotic and heat shock by preventing the aggregation of stress-denatured proteins and by disaggregating proteins, also in an autonomous, DnaK-independent fashion. Unfolded proteins bind initially to DnaJ; upon interaction with the DnaJ-bound protein, DnaK hydrolyzes its bound ATP, resulting in the formation of a stable complex. GrpE releases ADP from DnaK; ATP binding to DnaK triggers the release of the substrate protein, thus completing the reaction cycle. Several rounds of ATP-dependent interactions between DnaJ, DnaK and GrpE are required for fully efficient folding. Also involved, together with DnaK and GrpE, in the DNA replication of plasmids through activation of initiation proteins.</text>
</comment>
<dbReference type="HOGENOM" id="CLU_017633_0_7_6"/>
<dbReference type="GO" id="GO:0008270">
    <property type="term" value="F:zinc ion binding"/>
    <property type="evidence" value="ECO:0007669"/>
    <property type="project" value="UniProtKB-UniRule"/>
</dbReference>
<dbReference type="PROSITE" id="PS51188">
    <property type="entry name" value="ZF_CR"/>
    <property type="match status" value="1"/>
</dbReference>
<dbReference type="InterPro" id="IPR008971">
    <property type="entry name" value="HSP40/DnaJ_pept-bd"/>
</dbReference>
<keyword evidence="4 14" id="KW-0235">DNA replication</keyword>
<evidence type="ECO:0000256" key="8">
    <source>
        <dbReference type="ARBA" id="ARBA00022833"/>
    </source>
</evidence>
<feature type="binding site" evidence="14">
    <location>
        <position position="154"/>
    </location>
    <ligand>
        <name>Zn(2+)</name>
        <dbReference type="ChEBI" id="CHEBI:29105"/>
        <label>1</label>
    </ligand>
</feature>
<evidence type="ECO:0000256" key="2">
    <source>
        <dbReference type="ARBA" id="ARBA00011738"/>
    </source>
</evidence>
<dbReference type="InterPro" id="IPR001305">
    <property type="entry name" value="HSP_DnaJ_Cys-rich_dom"/>
</dbReference>
<dbReference type="Gene3D" id="6.20.20.10">
    <property type="match status" value="2"/>
</dbReference>
<dbReference type="GO" id="GO:0051082">
    <property type="term" value="F:unfolded protein binding"/>
    <property type="evidence" value="ECO:0007669"/>
    <property type="project" value="UniProtKB-UniRule"/>
</dbReference>
<feature type="repeat" description="CXXCXGXG motif" evidence="14">
    <location>
        <begin position="187"/>
        <end position="194"/>
    </location>
</feature>
<feature type="repeat" description="CXXCXGXG motif" evidence="14">
    <location>
        <begin position="151"/>
        <end position="158"/>
    </location>
</feature>
<feature type="binding site" evidence="14">
    <location>
        <position position="168"/>
    </location>
    <ligand>
        <name>Zn(2+)</name>
        <dbReference type="ChEBI" id="CHEBI:29105"/>
        <label>2</label>
    </ligand>
</feature>
<feature type="binding site" evidence="14">
    <location>
        <position position="165"/>
    </location>
    <ligand>
        <name>Zn(2+)</name>
        <dbReference type="ChEBI" id="CHEBI:29105"/>
        <label>2</label>
    </ligand>
</feature>
<evidence type="ECO:0000256" key="3">
    <source>
        <dbReference type="ARBA" id="ARBA00022490"/>
    </source>
</evidence>
<feature type="domain" description="CR-type" evidence="17">
    <location>
        <begin position="138"/>
        <end position="213"/>
    </location>
</feature>
<dbReference type="NCBIfam" id="TIGR02349">
    <property type="entry name" value="DnaJ_bact"/>
    <property type="match status" value="1"/>
</dbReference>
<dbReference type="SUPFAM" id="SSF46565">
    <property type="entry name" value="Chaperone J-domain"/>
    <property type="match status" value="1"/>
</dbReference>
<dbReference type="GO" id="GO:0009408">
    <property type="term" value="P:response to heat"/>
    <property type="evidence" value="ECO:0007669"/>
    <property type="project" value="InterPro"/>
</dbReference>
<evidence type="ECO:0000313" key="18">
    <source>
        <dbReference type="EMBL" id="EFY06073.1"/>
    </source>
</evidence>
<keyword evidence="9 14" id="KW-0346">Stress response</keyword>
<dbReference type="STRING" id="762983.HMPREF9444_02165"/>
<feature type="binding site" evidence="14">
    <location>
        <position position="201"/>
    </location>
    <ligand>
        <name>Zn(2+)</name>
        <dbReference type="ChEBI" id="CHEBI:29105"/>
        <label>1</label>
    </ligand>
</feature>
<dbReference type="RefSeq" id="WP_009144300.1">
    <property type="nucleotide sequence ID" value="NZ_GL831075.1"/>
</dbReference>
<feature type="binding site" evidence="14">
    <location>
        <position position="190"/>
    </location>
    <ligand>
        <name>Zn(2+)</name>
        <dbReference type="ChEBI" id="CHEBI:29105"/>
        <label>2</label>
    </ligand>
</feature>
<dbReference type="FunFam" id="2.60.260.20:FF:000004">
    <property type="entry name" value="Molecular chaperone DnaJ"/>
    <property type="match status" value="1"/>
</dbReference>
<evidence type="ECO:0000259" key="16">
    <source>
        <dbReference type="PROSITE" id="PS50076"/>
    </source>
</evidence>
<dbReference type="GO" id="GO:0006260">
    <property type="term" value="P:DNA replication"/>
    <property type="evidence" value="ECO:0007669"/>
    <property type="project" value="UniProtKB-KW"/>
</dbReference>
<dbReference type="Proteomes" id="UP000018458">
    <property type="component" value="Unassembled WGS sequence"/>
</dbReference>
<comment type="subunit">
    <text evidence="2 14">Homodimer.</text>
</comment>
<evidence type="ECO:0000256" key="13">
    <source>
        <dbReference type="ARBA" id="ARBA00067609"/>
    </source>
</evidence>
<feature type="domain" description="J" evidence="16">
    <location>
        <begin position="6"/>
        <end position="70"/>
    </location>
</feature>
<dbReference type="InterPro" id="IPR012724">
    <property type="entry name" value="DnaJ"/>
</dbReference>
<dbReference type="eggNOG" id="COG0484">
    <property type="taxonomic scope" value="Bacteria"/>
</dbReference>
<organism evidence="18 19">
    <name type="scientific">Succinatimonas hippei (strain DSM 22608 / JCM 16073 / KCTC 15190 / YIT 12066)</name>
    <dbReference type="NCBI Taxonomy" id="762983"/>
    <lineage>
        <taxon>Bacteria</taxon>
        <taxon>Pseudomonadati</taxon>
        <taxon>Pseudomonadota</taxon>
        <taxon>Gammaproteobacteria</taxon>
        <taxon>Aeromonadales</taxon>
        <taxon>Succinivibrionaceae</taxon>
        <taxon>Succinatimonas</taxon>
    </lineage>
</organism>
<dbReference type="CDD" id="cd10719">
    <property type="entry name" value="DnaJ_zf"/>
    <property type="match status" value="1"/>
</dbReference>
<dbReference type="PROSITE" id="PS50076">
    <property type="entry name" value="DNAJ_2"/>
    <property type="match status" value="1"/>
</dbReference>
<evidence type="ECO:0000256" key="10">
    <source>
        <dbReference type="ARBA" id="ARBA00023186"/>
    </source>
</evidence>
<dbReference type="Pfam" id="PF00226">
    <property type="entry name" value="DnaJ"/>
    <property type="match status" value="1"/>
</dbReference>
<dbReference type="SMART" id="SM00271">
    <property type="entry name" value="DnaJ"/>
    <property type="match status" value="1"/>
</dbReference>
<accession>E8LN12</accession>
<dbReference type="PANTHER" id="PTHR43096">
    <property type="entry name" value="DNAJ HOMOLOG 1, MITOCHONDRIAL-RELATED"/>
    <property type="match status" value="1"/>
</dbReference>
<comment type="domain">
    <text evidence="14">The J domain is necessary and sufficient to stimulate DnaK ATPase activity. Zinc center 1 plays an important role in the autonomous, DnaK-independent chaperone activity of DnaJ. Zinc center 2 is essential for interaction with DnaK and for DnaJ activity.</text>
</comment>
<feature type="binding site" evidence="14">
    <location>
        <position position="204"/>
    </location>
    <ligand>
        <name>Zn(2+)</name>
        <dbReference type="ChEBI" id="CHEBI:29105"/>
        <label>1</label>
    </ligand>
</feature>
<feature type="binding site" evidence="14">
    <location>
        <position position="187"/>
    </location>
    <ligand>
        <name>Zn(2+)</name>
        <dbReference type="ChEBI" id="CHEBI:29105"/>
        <label>2</label>
    </ligand>
</feature>
<dbReference type="InterPro" id="IPR002939">
    <property type="entry name" value="DnaJ_C"/>
</dbReference>
<comment type="cofactor">
    <cofactor evidence="14">
        <name>Zn(2+)</name>
        <dbReference type="ChEBI" id="CHEBI:29105"/>
    </cofactor>
    <text evidence="14">Binds 2 Zn(2+) ions per monomer.</text>
</comment>
<evidence type="ECO:0000259" key="17">
    <source>
        <dbReference type="PROSITE" id="PS51188"/>
    </source>
</evidence>
<keyword evidence="10 14" id="KW-0143">Chaperone</keyword>
<dbReference type="InterPro" id="IPR018253">
    <property type="entry name" value="DnaJ_domain_CS"/>
</dbReference>
<proteinExistence type="inferred from homology"/>
<dbReference type="Pfam" id="PF01556">
    <property type="entry name" value="DnaJ_C"/>
    <property type="match status" value="1"/>
</dbReference>
<gene>
    <name evidence="14 18" type="primary">dnaJ</name>
    <name evidence="18" type="ORF">HMPREF9444_02165</name>
</gene>
<keyword evidence="6 14" id="KW-0677">Repeat</keyword>
<evidence type="ECO:0000256" key="6">
    <source>
        <dbReference type="ARBA" id="ARBA00022737"/>
    </source>
</evidence>
<feature type="binding site" evidence="14">
    <location>
        <position position="151"/>
    </location>
    <ligand>
        <name>Zn(2+)</name>
        <dbReference type="ChEBI" id="CHEBI:29105"/>
        <label>1</label>
    </ligand>
</feature>
<evidence type="ECO:0000313" key="19">
    <source>
        <dbReference type="Proteomes" id="UP000018458"/>
    </source>
</evidence>
<reference evidence="18 19" key="1">
    <citation type="submission" date="2011-01" db="EMBL/GenBank/DDBJ databases">
        <authorList>
            <person name="Weinstock G."/>
            <person name="Sodergren E."/>
            <person name="Clifton S."/>
            <person name="Fulton L."/>
            <person name="Fulton B."/>
            <person name="Courtney L."/>
            <person name="Fronick C."/>
            <person name="Harrison M."/>
            <person name="Strong C."/>
            <person name="Farmer C."/>
            <person name="Delahaunty K."/>
            <person name="Markovic C."/>
            <person name="Hall O."/>
            <person name="Minx P."/>
            <person name="Tomlinson C."/>
            <person name="Mitreva M."/>
            <person name="Hou S."/>
            <person name="Chen J."/>
            <person name="Wollam A."/>
            <person name="Pepin K.H."/>
            <person name="Johnson M."/>
            <person name="Bhonagiri V."/>
            <person name="Zhang X."/>
            <person name="Suruliraj S."/>
            <person name="Warren W."/>
            <person name="Chinwalla A."/>
            <person name="Mardis E.R."/>
            <person name="Wilson R.K."/>
        </authorList>
    </citation>
    <scope>NUCLEOTIDE SEQUENCE [LARGE SCALE GENOMIC DNA]</scope>
    <source>
        <strain evidence="19">DSM 22608 / JCM 16073 / KCTC 15190 / YIT 12066</strain>
    </source>
</reference>
<comment type="similarity">
    <text evidence="12 14">Belongs to the DnaJ family.</text>
</comment>